<comment type="caution">
    <text evidence="2">The sequence shown here is derived from an EMBL/GenBank/DDBJ whole genome shotgun (WGS) entry which is preliminary data.</text>
</comment>
<dbReference type="Gene3D" id="3.10.450.50">
    <property type="match status" value="1"/>
</dbReference>
<feature type="domain" description="SnoaL-like" evidence="1">
    <location>
        <begin position="9"/>
        <end position="127"/>
    </location>
</feature>
<evidence type="ECO:0000313" key="2">
    <source>
        <dbReference type="EMBL" id="MBK1787322.1"/>
    </source>
</evidence>
<gene>
    <name evidence="2" type="ORF">JHE00_23615</name>
</gene>
<dbReference type="InterPro" id="IPR037401">
    <property type="entry name" value="SnoaL-like"/>
</dbReference>
<organism evidence="2 3">
    <name type="scientific">Prauserella cavernicola</name>
    <dbReference type="NCBI Taxonomy" id="2800127"/>
    <lineage>
        <taxon>Bacteria</taxon>
        <taxon>Bacillati</taxon>
        <taxon>Actinomycetota</taxon>
        <taxon>Actinomycetes</taxon>
        <taxon>Pseudonocardiales</taxon>
        <taxon>Pseudonocardiaceae</taxon>
        <taxon>Prauserella</taxon>
    </lineage>
</organism>
<protein>
    <submittedName>
        <fullName evidence="2">Nuclear transport factor 2 family protein</fullName>
    </submittedName>
</protein>
<dbReference type="Proteomes" id="UP000635245">
    <property type="component" value="Unassembled WGS sequence"/>
</dbReference>
<name>A0A934QW93_9PSEU</name>
<dbReference type="SUPFAM" id="SSF54427">
    <property type="entry name" value="NTF2-like"/>
    <property type="match status" value="1"/>
</dbReference>
<accession>A0A934QW93</accession>
<dbReference type="EMBL" id="JAENJH010000006">
    <property type="protein sequence ID" value="MBK1787322.1"/>
    <property type="molecule type" value="Genomic_DNA"/>
</dbReference>
<evidence type="ECO:0000259" key="1">
    <source>
        <dbReference type="Pfam" id="PF13577"/>
    </source>
</evidence>
<evidence type="ECO:0000313" key="3">
    <source>
        <dbReference type="Proteomes" id="UP000635245"/>
    </source>
</evidence>
<dbReference type="Pfam" id="PF13577">
    <property type="entry name" value="SnoaL_4"/>
    <property type="match status" value="1"/>
</dbReference>
<keyword evidence="3" id="KW-1185">Reference proteome</keyword>
<sequence length="180" mass="20469">MTVEQRLDRLEARQNLEDLIGRYALACDDRDLDALADCYTDDGIFDSVGGPVRGRAALLRTYRDRLGPHPTVHLAHRLVLDELHTDHASGRVVARSEIVRPDGLFVIAHRYSDTYRREPDGWRFARRLSRMYYACPAGELHTLTPDGSRARWPGRPAGAADLPESLPGWVEFLDHERQPE</sequence>
<proteinExistence type="predicted"/>
<dbReference type="InterPro" id="IPR032710">
    <property type="entry name" value="NTF2-like_dom_sf"/>
</dbReference>
<reference evidence="2" key="1">
    <citation type="submission" date="2020-12" db="EMBL/GenBank/DDBJ databases">
        <title>Prauserella sp. ASG 168, a novel actinomycete isolated from cave rock.</title>
        <authorList>
            <person name="Suriyachadkun C."/>
        </authorList>
    </citation>
    <scope>NUCLEOTIDE SEQUENCE</scope>
    <source>
        <strain evidence="2">ASG 168</strain>
    </source>
</reference>
<dbReference type="RefSeq" id="WP_200321812.1">
    <property type="nucleotide sequence ID" value="NZ_JAENJH010000006.1"/>
</dbReference>
<dbReference type="AlphaFoldDB" id="A0A934QW93"/>